<name>A0A6J7IAG5_9ZZZZ</name>
<dbReference type="SUPFAM" id="SSF109854">
    <property type="entry name" value="DinB/YfiT-like putative metalloenzymes"/>
    <property type="match status" value="1"/>
</dbReference>
<dbReference type="InterPro" id="IPR034660">
    <property type="entry name" value="DinB/YfiT-like"/>
</dbReference>
<dbReference type="EMBL" id="CAFBPU010000012">
    <property type="protein sequence ID" value="CAB5028742.1"/>
    <property type="molecule type" value="Genomic_DNA"/>
</dbReference>
<organism evidence="1">
    <name type="scientific">freshwater metagenome</name>
    <dbReference type="NCBI Taxonomy" id="449393"/>
    <lineage>
        <taxon>unclassified sequences</taxon>
        <taxon>metagenomes</taxon>
        <taxon>ecological metagenomes</taxon>
    </lineage>
</organism>
<dbReference type="InterPro" id="IPR017517">
    <property type="entry name" value="Maleyloyr_isom"/>
</dbReference>
<dbReference type="AlphaFoldDB" id="A0A6J7IAG5"/>
<evidence type="ECO:0000313" key="1">
    <source>
        <dbReference type="EMBL" id="CAB4928108.1"/>
    </source>
</evidence>
<evidence type="ECO:0000313" key="2">
    <source>
        <dbReference type="EMBL" id="CAB5028742.1"/>
    </source>
</evidence>
<dbReference type="EMBL" id="CAFBND010000006">
    <property type="protein sequence ID" value="CAB4928108.1"/>
    <property type="molecule type" value="Genomic_DNA"/>
</dbReference>
<dbReference type="InterPro" id="IPR017519">
    <property type="entry name" value="CHP03085"/>
</dbReference>
<protein>
    <submittedName>
        <fullName evidence="1">Unannotated protein</fullName>
    </submittedName>
</protein>
<reference evidence="1" key="1">
    <citation type="submission" date="2020-05" db="EMBL/GenBank/DDBJ databases">
        <authorList>
            <person name="Chiriac C."/>
            <person name="Salcher M."/>
            <person name="Ghai R."/>
            <person name="Kavagutti S V."/>
        </authorList>
    </citation>
    <scope>NUCLEOTIDE SEQUENCE</scope>
</reference>
<proteinExistence type="predicted"/>
<dbReference type="NCBIfam" id="TIGR03083">
    <property type="entry name" value="maleylpyruvate isomerase family mycothiol-dependent enzyme"/>
    <property type="match status" value="1"/>
</dbReference>
<dbReference type="NCBIfam" id="TIGR03085">
    <property type="entry name" value="TIGR03085 family metal-binding protein"/>
    <property type="match status" value="1"/>
</dbReference>
<dbReference type="Gene3D" id="1.20.120.450">
    <property type="entry name" value="dinb family like domain"/>
    <property type="match status" value="1"/>
</dbReference>
<sequence length="233" mass="25076">MSRGALPATGLRWAVAISGTAAPNALARAERAALCDLLTEVGPDAPTLCEGWTTRDLAAHLVIRETRPDAGLGIVLAPFASYTAKVLKDAAARPWPDLVSAVRQGPPRWAPQSIARLDAEMNTVEYFVHHEDVRRGTAPWTPRDLDAATTAELWSRVTKTARFFTRRCKVGILARPTDGPSAGTSRRLRSGAREVTLVGPASEILLALLGRTTLGLEIEGEAADIEQFTSFAR</sequence>
<accession>A0A6J7IAG5</accession>
<gene>
    <name evidence="1" type="ORF">UFOPK3752_00255</name>
    <name evidence="2" type="ORF">UFOPK4150_00753</name>
</gene>